<gene>
    <name evidence="4" type="ORF">SAMN06265370_1484</name>
</gene>
<dbReference type="PANTHER" id="PTHR30570">
    <property type="entry name" value="PERIPLASMIC PHOSPHATE BINDING COMPONENT OF PHOSPHATE ABC TRANSPORTER"/>
    <property type="match status" value="1"/>
</dbReference>
<feature type="chain" id="PRO_5013189858" evidence="2">
    <location>
        <begin position="24"/>
        <end position="271"/>
    </location>
</feature>
<dbReference type="AlphaFoldDB" id="A0A238ZY12"/>
<dbReference type="RefSeq" id="WP_089274094.1">
    <property type="nucleotide sequence ID" value="NZ_FZNN01000048.1"/>
</dbReference>
<dbReference type="EMBL" id="FZNN01000048">
    <property type="protein sequence ID" value="SNR88022.1"/>
    <property type="molecule type" value="Genomic_DNA"/>
</dbReference>
<dbReference type="Gene3D" id="3.40.190.10">
    <property type="entry name" value="Periplasmic binding protein-like II"/>
    <property type="match status" value="2"/>
</dbReference>
<keyword evidence="5" id="KW-1185">Reference proteome</keyword>
<dbReference type="Pfam" id="PF12849">
    <property type="entry name" value="PBP_like_2"/>
    <property type="match status" value="1"/>
</dbReference>
<evidence type="ECO:0000256" key="2">
    <source>
        <dbReference type="SAM" id="SignalP"/>
    </source>
</evidence>
<dbReference type="PROSITE" id="PS51257">
    <property type="entry name" value="PROKAR_LIPOPROTEIN"/>
    <property type="match status" value="1"/>
</dbReference>
<organism evidence="4 5">
    <name type="scientific">Puniceibacterium sediminis</name>
    <dbReference type="NCBI Taxonomy" id="1608407"/>
    <lineage>
        <taxon>Bacteria</taxon>
        <taxon>Pseudomonadati</taxon>
        <taxon>Pseudomonadota</taxon>
        <taxon>Alphaproteobacteria</taxon>
        <taxon>Rhodobacterales</taxon>
        <taxon>Paracoccaceae</taxon>
        <taxon>Puniceibacterium</taxon>
    </lineage>
</organism>
<name>A0A238ZY12_9RHOB</name>
<dbReference type="InterPro" id="IPR050811">
    <property type="entry name" value="Phosphate_ABC_transporter"/>
</dbReference>
<dbReference type="Proteomes" id="UP000198417">
    <property type="component" value="Unassembled WGS sequence"/>
</dbReference>
<reference evidence="4 5" key="1">
    <citation type="submission" date="2017-06" db="EMBL/GenBank/DDBJ databases">
        <authorList>
            <person name="Kim H.J."/>
            <person name="Triplett B.A."/>
        </authorList>
    </citation>
    <scope>NUCLEOTIDE SEQUENCE [LARGE SCALE GENOMIC DNA]</scope>
    <source>
        <strain evidence="4 5">DSM 29052</strain>
    </source>
</reference>
<keyword evidence="1 2" id="KW-0732">Signal</keyword>
<dbReference type="PANTHER" id="PTHR30570:SF1">
    <property type="entry name" value="PHOSPHATE-BINDING PROTEIN PSTS"/>
    <property type="match status" value="1"/>
</dbReference>
<evidence type="ECO:0000313" key="5">
    <source>
        <dbReference type="Proteomes" id="UP000198417"/>
    </source>
</evidence>
<evidence type="ECO:0000259" key="3">
    <source>
        <dbReference type="Pfam" id="PF12849"/>
    </source>
</evidence>
<evidence type="ECO:0000313" key="4">
    <source>
        <dbReference type="EMBL" id="SNR88022.1"/>
    </source>
</evidence>
<feature type="domain" description="PBP" evidence="3">
    <location>
        <begin position="27"/>
        <end position="257"/>
    </location>
</feature>
<accession>A0A238ZY12</accession>
<protein>
    <submittedName>
        <fullName evidence="4">Phosphate ABC transporter substrate-binding protein, PhoT family</fullName>
    </submittedName>
</protein>
<proteinExistence type="predicted"/>
<dbReference type="OrthoDB" id="9790048at2"/>
<dbReference type="InterPro" id="IPR024370">
    <property type="entry name" value="PBP_domain"/>
</dbReference>
<sequence>MVQTTRRKLMALAITAIALGSTAACKRTGTTLSYEGATTHIPVLSEAAAAFEAAHADVRIDIAGGGSSIGVRSVASGKADLGGVARDLTPEEAKAVLVIPFARDALAVVVGEDVAIDGITLGELHDLYAASSPPDGMSRISKAWAHGTAQAFAKGVALAQTDVMSEAVAGSNGEVLAMIAALPASIGYVSASDAMAAIESGAPIRILPVEGVYPTLSTLADGSYPLARTLWLTLPKPAPGRTRPASADFVAFLMGPEVGAMLSARGFLPVP</sequence>
<dbReference type="SUPFAM" id="SSF53850">
    <property type="entry name" value="Periplasmic binding protein-like II"/>
    <property type="match status" value="1"/>
</dbReference>
<evidence type="ECO:0000256" key="1">
    <source>
        <dbReference type="ARBA" id="ARBA00022729"/>
    </source>
</evidence>
<feature type="signal peptide" evidence="2">
    <location>
        <begin position="1"/>
        <end position="23"/>
    </location>
</feature>